<evidence type="ECO:0000256" key="3">
    <source>
        <dbReference type="ARBA" id="ARBA00022989"/>
    </source>
</evidence>
<comment type="subcellular location">
    <subcellularLocation>
        <location evidence="1">Membrane</location>
        <topology evidence="1">Multi-pass membrane protein</topology>
    </subcellularLocation>
</comment>
<accession>A0A152A8Z4</accession>
<feature type="region of interest" description="Disordered" evidence="5">
    <location>
        <begin position="440"/>
        <end position="459"/>
    </location>
</feature>
<dbReference type="PANTHER" id="PTHR31918:SF1">
    <property type="entry name" value="TRANSMEMBRANE PROTEIN 181"/>
    <property type="match status" value="1"/>
</dbReference>
<dbReference type="InParanoid" id="A0A152A8Z4"/>
<feature type="transmembrane region" description="Helical" evidence="6">
    <location>
        <begin position="308"/>
        <end position="327"/>
    </location>
</feature>
<keyword evidence="2 6" id="KW-0812">Transmembrane</keyword>
<feature type="domain" description="Wntless-like transmembrane" evidence="7">
    <location>
        <begin position="196"/>
        <end position="437"/>
    </location>
</feature>
<keyword evidence="4 6" id="KW-0472">Membrane</keyword>
<dbReference type="OrthoDB" id="28186at2759"/>
<dbReference type="Proteomes" id="UP000076078">
    <property type="component" value="Unassembled WGS sequence"/>
</dbReference>
<feature type="transmembrane region" description="Helical" evidence="6">
    <location>
        <begin position="347"/>
        <end position="373"/>
    </location>
</feature>
<name>A0A152A8Z4_TIELA</name>
<proteinExistence type="predicted"/>
<dbReference type="GO" id="GO:0016020">
    <property type="term" value="C:membrane"/>
    <property type="evidence" value="ECO:0007669"/>
    <property type="project" value="UniProtKB-SubCell"/>
</dbReference>
<gene>
    <name evidence="8" type="ORF">DLAC_00149</name>
</gene>
<dbReference type="GO" id="GO:0015643">
    <property type="term" value="F:toxic substance binding"/>
    <property type="evidence" value="ECO:0007669"/>
    <property type="project" value="InterPro"/>
</dbReference>
<keyword evidence="3 6" id="KW-1133">Transmembrane helix</keyword>
<feature type="transmembrane region" description="Helical" evidence="6">
    <location>
        <begin position="385"/>
        <end position="407"/>
    </location>
</feature>
<evidence type="ECO:0000256" key="4">
    <source>
        <dbReference type="ARBA" id="ARBA00023136"/>
    </source>
</evidence>
<evidence type="ECO:0000256" key="1">
    <source>
        <dbReference type="ARBA" id="ARBA00004141"/>
    </source>
</evidence>
<evidence type="ECO:0000256" key="6">
    <source>
        <dbReference type="SAM" id="Phobius"/>
    </source>
</evidence>
<evidence type="ECO:0000313" key="9">
    <source>
        <dbReference type="Proteomes" id="UP000076078"/>
    </source>
</evidence>
<feature type="transmembrane region" description="Helical" evidence="6">
    <location>
        <begin position="413"/>
        <end position="435"/>
    </location>
</feature>
<feature type="transmembrane region" description="Helical" evidence="6">
    <location>
        <begin position="29"/>
        <end position="54"/>
    </location>
</feature>
<evidence type="ECO:0000313" key="8">
    <source>
        <dbReference type="EMBL" id="KYR02690.1"/>
    </source>
</evidence>
<sequence length="459" mass="51651">MVSTKTAEEHSTANNKLITNLDVTSIRRLIIVGVVSVLALLIAIIVGATGPTVYDSQVFNLYQCPNNSHIYNVDTCQGIPLTNNTQWEQVMPTVSSLSRFWSLQMTPYGNNLTSSVYTTIDIQVLIEVEVNANWTIISNETVNQIISCDSGYSKCNTITLIDDEKLDYNIYVVTVYLVNGTNIVGDIDFTAWKAHDQFSSFEIGTHLSLMIVSCVAVFVYLIAMRHYSLFVWTFEQKFLFLLFFVLILSNNPFYGLQYINDGWFFPFLNAFFSICFLSTFSLYSLFVLDRIRLEQSKFQMNMATIAKFIIVGIFALLGIILFTWLNIRDRKDPILGPAGSASGITGLLYLVATIFIAILLWIILLIIITVPVVQGKKYIITKFAFTAVPIIVYIISIFSGIFAGTFGPLNPTSLSVCYFNVLNNVFVAVIAYSYWPSSNPFRSQQANSEEERLFPPTDL</sequence>
<dbReference type="FunCoup" id="A0A152A8Z4">
    <property type="interactions" value="3"/>
</dbReference>
<organism evidence="8 9">
    <name type="scientific">Tieghemostelium lacteum</name>
    <name type="common">Slime mold</name>
    <name type="synonym">Dictyostelium lacteum</name>
    <dbReference type="NCBI Taxonomy" id="361077"/>
    <lineage>
        <taxon>Eukaryota</taxon>
        <taxon>Amoebozoa</taxon>
        <taxon>Evosea</taxon>
        <taxon>Eumycetozoa</taxon>
        <taxon>Dictyostelia</taxon>
        <taxon>Dictyosteliales</taxon>
        <taxon>Raperosteliaceae</taxon>
        <taxon>Tieghemostelium</taxon>
    </lineage>
</organism>
<feature type="transmembrane region" description="Helical" evidence="6">
    <location>
        <begin position="229"/>
        <end position="248"/>
    </location>
</feature>
<dbReference type="InterPro" id="IPR040416">
    <property type="entry name" value="TMEM181"/>
</dbReference>
<comment type="caution">
    <text evidence="8">The sequence shown here is derived from an EMBL/GenBank/DDBJ whole genome shotgun (WGS) entry which is preliminary data.</text>
</comment>
<dbReference type="PANTHER" id="PTHR31918">
    <property type="entry name" value="TRANSMEMBRANE PROTEIN 181"/>
    <property type="match status" value="1"/>
</dbReference>
<dbReference type="OMA" id="CFFHGIR"/>
<dbReference type="InterPro" id="IPR047843">
    <property type="entry name" value="WLS-like_TM"/>
</dbReference>
<dbReference type="Pfam" id="PF06664">
    <property type="entry name" value="WLS-like_TM"/>
    <property type="match status" value="1"/>
</dbReference>
<evidence type="ECO:0000256" key="5">
    <source>
        <dbReference type="SAM" id="MobiDB-lite"/>
    </source>
</evidence>
<protein>
    <recommendedName>
        <fullName evidence="7">Wntless-like transmembrane domain-containing protein</fullName>
    </recommendedName>
</protein>
<feature type="transmembrane region" description="Helical" evidence="6">
    <location>
        <begin position="268"/>
        <end position="288"/>
    </location>
</feature>
<keyword evidence="9" id="KW-1185">Reference proteome</keyword>
<evidence type="ECO:0000256" key="2">
    <source>
        <dbReference type="ARBA" id="ARBA00022692"/>
    </source>
</evidence>
<dbReference type="AlphaFoldDB" id="A0A152A8Z4"/>
<feature type="transmembrane region" description="Helical" evidence="6">
    <location>
        <begin position="203"/>
        <end position="222"/>
    </location>
</feature>
<dbReference type="STRING" id="361077.A0A152A8Z4"/>
<dbReference type="EMBL" id="LODT01000001">
    <property type="protein sequence ID" value="KYR02690.1"/>
    <property type="molecule type" value="Genomic_DNA"/>
</dbReference>
<evidence type="ECO:0000259" key="7">
    <source>
        <dbReference type="Pfam" id="PF06664"/>
    </source>
</evidence>
<reference evidence="8 9" key="1">
    <citation type="submission" date="2015-12" db="EMBL/GenBank/DDBJ databases">
        <title>Dictyostelia acquired genes for synthesis and detection of signals that induce cell-type specialization by lateral gene transfer from prokaryotes.</title>
        <authorList>
            <person name="Gloeckner G."/>
            <person name="Schaap P."/>
        </authorList>
    </citation>
    <scope>NUCLEOTIDE SEQUENCE [LARGE SCALE GENOMIC DNA]</scope>
    <source>
        <strain evidence="8 9">TK</strain>
    </source>
</reference>